<feature type="coiled-coil region" evidence="1">
    <location>
        <begin position="108"/>
        <end position="140"/>
    </location>
</feature>
<dbReference type="Proteomes" id="UP000569732">
    <property type="component" value="Unassembled WGS sequence"/>
</dbReference>
<organism evidence="2 3">
    <name type="scientific">Spartinivicinus marinus</name>
    <dbReference type="NCBI Taxonomy" id="2994442"/>
    <lineage>
        <taxon>Bacteria</taxon>
        <taxon>Pseudomonadati</taxon>
        <taxon>Pseudomonadota</taxon>
        <taxon>Gammaproteobacteria</taxon>
        <taxon>Oceanospirillales</taxon>
        <taxon>Zooshikellaceae</taxon>
        <taxon>Spartinivicinus</taxon>
    </lineage>
</organism>
<evidence type="ECO:0000313" key="3">
    <source>
        <dbReference type="Proteomes" id="UP000569732"/>
    </source>
</evidence>
<gene>
    <name evidence="2" type="ORF">H0A36_25925</name>
</gene>
<evidence type="ECO:0000256" key="1">
    <source>
        <dbReference type="SAM" id="Coils"/>
    </source>
</evidence>
<dbReference type="RefSeq" id="WP_180571448.1">
    <property type="nucleotide sequence ID" value="NZ_JACCKB010000088.1"/>
</dbReference>
<evidence type="ECO:0000313" key="2">
    <source>
        <dbReference type="EMBL" id="NYZ69459.1"/>
    </source>
</evidence>
<dbReference type="EMBL" id="JACCKB010000088">
    <property type="protein sequence ID" value="NYZ69459.1"/>
    <property type="molecule type" value="Genomic_DNA"/>
</dbReference>
<proteinExistence type="predicted"/>
<keyword evidence="3" id="KW-1185">Reference proteome</keyword>
<keyword evidence="1" id="KW-0175">Coiled coil</keyword>
<dbReference type="AlphaFoldDB" id="A0A853I9A9"/>
<protein>
    <submittedName>
        <fullName evidence="2">Uncharacterized protein</fullName>
    </submittedName>
</protein>
<sequence length="583" mass="66641">MNAVFKPITQAVSWSGIEEAFFLLLETPPTESAFQVMGAIDTLKQTPLGEFNSQVQAAWLQLNHWQRRLQIHPDASLAELIHRNTPFWDLKGLLNQWGPPDNIGQAQLEKNRAQGQQLREQLIESENAQLASEIQQLQQSLDDIKAPYQKSHKEISRILSDIREQHGLTEMRLNLEVEISLFNNKAKHRNRDYEALVKEEQAIRAKADHYQQLVNQYIKPVQDEWNQTALYKPDEATKQQVVETQQAINQKAEQLMSGVYDQLINQSTISAQVAQQWAKEQSISTTVINRLKKVGYSKTQLLKDMAEFYRLTHGRLSQVSVVSDGRKRAAASVTEGIVYVDGDFDKTTLFHEMAHLLENDPVTKATAQQFVESRKEGPLQPLQELAGNTNYRSDEKAYPDSFINPYVGKYYADGSTEVMSMGLEHFASSVKLYELFNNDPDMFDCLLGFLNNTSTAEQDLFKQIRQQKSADHDFYQQLFKRVKPIKITKEFITAGPLMGYQFLNSSTRDRHTGRKKTGRLVVAPDGSNDFMASELDAKAWAYLHQMNQQGIQSHPIENLKKLITHRQAPDWFQPGMVIPELKS</sequence>
<reference evidence="2 3" key="1">
    <citation type="submission" date="2020-07" db="EMBL/GenBank/DDBJ databases">
        <title>Endozoicomonas sp. nov., isolated from sediment.</title>
        <authorList>
            <person name="Gu T."/>
        </authorList>
    </citation>
    <scope>NUCLEOTIDE SEQUENCE [LARGE SCALE GENOMIC DNA]</scope>
    <source>
        <strain evidence="2 3">SM1973</strain>
    </source>
</reference>
<comment type="caution">
    <text evidence="2">The sequence shown here is derived from an EMBL/GenBank/DDBJ whole genome shotgun (WGS) entry which is preliminary data.</text>
</comment>
<name>A0A853I9A9_9GAMM</name>
<accession>A0A853I9A9</accession>